<dbReference type="AlphaFoldDB" id="A0A9P1FEN2"/>
<reference evidence="3 4" key="2">
    <citation type="submission" date="2024-05" db="EMBL/GenBank/DDBJ databases">
        <authorList>
            <person name="Chen Y."/>
            <person name="Shah S."/>
            <person name="Dougan E. K."/>
            <person name="Thang M."/>
            <person name="Chan C."/>
        </authorList>
    </citation>
    <scope>NUCLEOTIDE SEQUENCE [LARGE SCALE GENOMIC DNA]</scope>
</reference>
<feature type="region of interest" description="Disordered" evidence="1">
    <location>
        <begin position="47"/>
        <end position="66"/>
    </location>
</feature>
<dbReference type="Proteomes" id="UP001152797">
    <property type="component" value="Unassembled WGS sequence"/>
</dbReference>
<comment type="caution">
    <text evidence="2">The sequence shown here is derived from an EMBL/GenBank/DDBJ whole genome shotgun (WGS) entry which is preliminary data.</text>
</comment>
<organism evidence="2">
    <name type="scientific">Cladocopium goreaui</name>
    <dbReference type="NCBI Taxonomy" id="2562237"/>
    <lineage>
        <taxon>Eukaryota</taxon>
        <taxon>Sar</taxon>
        <taxon>Alveolata</taxon>
        <taxon>Dinophyceae</taxon>
        <taxon>Suessiales</taxon>
        <taxon>Symbiodiniaceae</taxon>
        <taxon>Cladocopium</taxon>
    </lineage>
</organism>
<evidence type="ECO:0000256" key="1">
    <source>
        <dbReference type="SAM" id="MobiDB-lite"/>
    </source>
</evidence>
<sequence length="111" mass="11912">MMMLSVGPALKPDAKGWTMLYYSTRPSLSSIVSCFWQRSTKEIGCLSQTQANHGPRPPGRSGYLDTSDLATSDLAISPSSSKGCSEKPIGIVAFMVFDHGKVRVPEGMTGI</sequence>
<evidence type="ECO:0000313" key="4">
    <source>
        <dbReference type="Proteomes" id="UP001152797"/>
    </source>
</evidence>
<protein>
    <submittedName>
        <fullName evidence="2">Uncharacterized protein</fullName>
    </submittedName>
</protein>
<keyword evidence="4" id="KW-1185">Reference proteome</keyword>
<reference evidence="2" key="1">
    <citation type="submission" date="2022-10" db="EMBL/GenBank/DDBJ databases">
        <authorList>
            <person name="Chen Y."/>
            <person name="Dougan E. K."/>
            <person name="Chan C."/>
            <person name="Rhodes N."/>
            <person name="Thang M."/>
        </authorList>
    </citation>
    <scope>NUCLEOTIDE SEQUENCE</scope>
</reference>
<dbReference type="EMBL" id="CAMXCT010000070">
    <property type="protein sequence ID" value="CAI3973368.1"/>
    <property type="molecule type" value="Genomic_DNA"/>
</dbReference>
<accession>A0A9P1FEN2</accession>
<evidence type="ECO:0000313" key="3">
    <source>
        <dbReference type="EMBL" id="CAL4760680.1"/>
    </source>
</evidence>
<dbReference type="EMBL" id="CAMXCT020000070">
    <property type="protein sequence ID" value="CAL1126743.1"/>
    <property type="molecule type" value="Genomic_DNA"/>
</dbReference>
<proteinExistence type="predicted"/>
<gene>
    <name evidence="2" type="ORF">C1SCF055_LOCUS1880</name>
</gene>
<name>A0A9P1FEN2_9DINO</name>
<dbReference type="EMBL" id="CAMXCT030000070">
    <property type="protein sequence ID" value="CAL4760680.1"/>
    <property type="molecule type" value="Genomic_DNA"/>
</dbReference>
<evidence type="ECO:0000313" key="2">
    <source>
        <dbReference type="EMBL" id="CAI3973368.1"/>
    </source>
</evidence>